<dbReference type="Proteomes" id="UP000789405">
    <property type="component" value="Unassembled WGS sequence"/>
</dbReference>
<feature type="transmembrane region" description="Helical" evidence="1">
    <location>
        <begin position="94"/>
        <end position="110"/>
    </location>
</feature>
<gene>
    <name evidence="2" type="ORF">DERYTH_LOCUS7274</name>
</gene>
<keyword evidence="1" id="KW-1133">Transmembrane helix</keyword>
<organism evidence="2 3">
    <name type="scientific">Dentiscutata erythropus</name>
    <dbReference type="NCBI Taxonomy" id="1348616"/>
    <lineage>
        <taxon>Eukaryota</taxon>
        <taxon>Fungi</taxon>
        <taxon>Fungi incertae sedis</taxon>
        <taxon>Mucoromycota</taxon>
        <taxon>Glomeromycotina</taxon>
        <taxon>Glomeromycetes</taxon>
        <taxon>Diversisporales</taxon>
        <taxon>Gigasporaceae</taxon>
        <taxon>Dentiscutata</taxon>
    </lineage>
</organism>
<keyword evidence="3" id="KW-1185">Reference proteome</keyword>
<feature type="transmembrane region" description="Helical" evidence="1">
    <location>
        <begin position="69"/>
        <end position="88"/>
    </location>
</feature>
<dbReference type="AlphaFoldDB" id="A0A9N9C6X4"/>
<sequence>MLVVENKEKSLFAYWLPSERFIDDNDEQISYMPFGYYAKKILKPTNDAMKECMKDCVAEASILERLSSLVSAYYIIVGIGSGIARIYTPSSCTDWPYVSVLLAWTFVVIFKRSICGRLIVKSPSDMLNEFVNAKKLVLNEQLIVKDLSEKDLIRKRTLVIFIGIITILFPWLSILMAYYTPP</sequence>
<keyword evidence="1" id="KW-0812">Transmembrane</keyword>
<reference evidence="2" key="1">
    <citation type="submission" date="2021-06" db="EMBL/GenBank/DDBJ databases">
        <authorList>
            <person name="Kallberg Y."/>
            <person name="Tangrot J."/>
            <person name="Rosling A."/>
        </authorList>
    </citation>
    <scope>NUCLEOTIDE SEQUENCE</scope>
    <source>
        <strain evidence="2">MA453B</strain>
    </source>
</reference>
<name>A0A9N9C6X4_9GLOM</name>
<keyword evidence="1" id="KW-0472">Membrane</keyword>
<evidence type="ECO:0000313" key="3">
    <source>
        <dbReference type="Proteomes" id="UP000789405"/>
    </source>
</evidence>
<dbReference type="OrthoDB" id="2356201at2759"/>
<protein>
    <submittedName>
        <fullName evidence="2">16369_t:CDS:1</fullName>
    </submittedName>
</protein>
<evidence type="ECO:0000256" key="1">
    <source>
        <dbReference type="SAM" id="Phobius"/>
    </source>
</evidence>
<accession>A0A9N9C6X4</accession>
<comment type="caution">
    <text evidence="2">The sequence shown here is derived from an EMBL/GenBank/DDBJ whole genome shotgun (WGS) entry which is preliminary data.</text>
</comment>
<feature type="non-terminal residue" evidence="2">
    <location>
        <position position="182"/>
    </location>
</feature>
<evidence type="ECO:0000313" key="2">
    <source>
        <dbReference type="EMBL" id="CAG8593382.1"/>
    </source>
</evidence>
<feature type="transmembrane region" description="Helical" evidence="1">
    <location>
        <begin position="158"/>
        <end position="179"/>
    </location>
</feature>
<proteinExistence type="predicted"/>
<dbReference type="EMBL" id="CAJVPY010003501">
    <property type="protein sequence ID" value="CAG8593382.1"/>
    <property type="molecule type" value="Genomic_DNA"/>
</dbReference>